<dbReference type="Pfam" id="PF00082">
    <property type="entry name" value="Peptidase_S8"/>
    <property type="match status" value="1"/>
</dbReference>
<dbReference type="InterPro" id="IPR030400">
    <property type="entry name" value="Sedolisin_dom"/>
</dbReference>
<evidence type="ECO:0000256" key="5">
    <source>
        <dbReference type="SAM" id="SignalP"/>
    </source>
</evidence>
<dbReference type="InterPro" id="IPR023828">
    <property type="entry name" value="Peptidase_S8_Ser-AS"/>
</dbReference>
<sequence length="524" mass="54015">MHVRHAAIALAAVATFGCATPGAVARTRHAARTHRLSPPHASVSPLALEAPSTRGTVAGAADATTGCTSPPPVRVTPYIHCYTPADIASHYGVSALHDAGTMGQGQTIVLVDAYGSPTAKADLQTFHDTFYPGLPDPDFTADYPFGAPDYKTSTSQGVSGPSAAAGWAGEVTLDLEWAYAMAPRAHIVMLAVPPAETLGVQGFPNLFKAMSAAIDRYPAGTVFSQSFGVSEETFGGAAATQTAKFDAVYRKAAAKGDTVLASSGDDGTLGTSKQHKESTTYGHPTVGWPASSPYVTAVGGTQLQKGWTWNPTSDIPFTAAGDYNPSYWAFTPGGEQDVVWNESWLPAATGGGQSSIYARPGYQDSVADVVGAQRGIPDLAWDAAVNGGVLVYTSFYPDTNRVGWHIYGGTSSSSPQVAGLVALGNQRQAAKPGGKPLGFLNPLIYSVGSGPAFTDVVPVTEGTALSGRLDDNQDWDYNGDGVAVTKDPVTGNPTTGGYDMTTGFGVPNAAAFVSALGAARDATP</sequence>
<organism evidence="7 8">
    <name type="scientific">Paraconexibacter antarcticus</name>
    <dbReference type="NCBI Taxonomy" id="2949664"/>
    <lineage>
        <taxon>Bacteria</taxon>
        <taxon>Bacillati</taxon>
        <taxon>Actinomycetota</taxon>
        <taxon>Thermoleophilia</taxon>
        <taxon>Solirubrobacterales</taxon>
        <taxon>Paraconexibacteraceae</taxon>
        <taxon>Paraconexibacter</taxon>
    </lineage>
</organism>
<dbReference type="InterPro" id="IPR000209">
    <property type="entry name" value="Peptidase_S8/S53_dom"/>
</dbReference>
<keyword evidence="3" id="KW-0720">Serine protease</keyword>
<dbReference type="PROSITE" id="PS00138">
    <property type="entry name" value="SUBTILASE_SER"/>
    <property type="match status" value="1"/>
</dbReference>
<dbReference type="PANTHER" id="PTHR14218:SF15">
    <property type="entry name" value="TRIPEPTIDYL-PEPTIDASE 1"/>
    <property type="match status" value="1"/>
</dbReference>
<keyword evidence="8" id="KW-1185">Reference proteome</keyword>
<dbReference type="PANTHER" id="PTHR14218">
    <property type="entry name" value="PROTEASE S8 TRIPEPTIDYL PEPTIDASE I CLN2"/>
    <property type="match status" value="1"/>
</dbReference>
<dbReference type="RefSeq" id="WP_254570386.1">
    <property type="nucleotide sequence ID" value="NZ_CP098502.1"/>
</dbReference>
<dbReference type="CDD" id="cd04056">
    <property type="entry name" value="Peptidases_S53"/>
    <property type="match status" value="1"/>
</dbReference>
<feature type="signal peptide" evidence="5">
    <location>
        <begin position="1"/>
        <end position="25"/>
    </location>
</feature>
<feature type="chain" id="PRO_5046918948" evidence="5">
    <location>
        <begin position="26"/>
        <end position="524"/>
    </location>
</feature>
<dbReference type="EMBL" id="CP098502">
    <property type="protein sequence ID" value="UTI63662.1"/>
    <property type="molecule type" value="Genomic_DNA"/>
</dbReference>
<gene>
    <name evidence="7" type="ORF">NBH00_20250</name>
</gene>
<dbReference type="PROSITE" id="PS51257">
    <property type="entry name" value="PROKAR_LIPOPROTEIN"/>
    <property type="match status" value="1"/>
</dbReference>
<keyword evidence="1" id="KW-0645">Protease</keyword>
<evidence type="ECO:0000313" key="8">
    <source>
        <dbReference type="Proteomes" id="UP001056035"/>
    </source>
</evidence>
<keyword evidence="2" id="KW-0378">Hydrolase</keyword>
<dbReference type="Gene3D" id="3.40.50.200">
    <property type="entry name" value="Peptidase S8/S53 domain"/>
    <property type="match status" value="1"/>
</dbReference>
<evidence type="ECO:0000259" key="6">
    <source>
        <dbReference type="PROSITE" id="PS51695"/>
    </source>
</evidence>
<evidence type="ECO:0000256" key="3">
    <source>
        <dbReference type="ARBA" id="ARBA00022825"/>
    </source>
</evidence>
<dbReference type="Proteomes" id="UP001056035">
    <property type="component" value="Chromosome"/>
</dbReference>
<accession>A0ABY5DS71</accession>
<dbReference type="InterPro" id="IPR036852">
    <property type="entry name" value="Peptidase_S8/S53_dom_sf"/>
</dbReference>
<protein>
    <submittedName>
        <fullName evidence="7">S53 family peptidase</fullName>
    </submittedName>
</protein>
<feature type="region of interest" description="Disordered" evidence="4">
    <location>
        <begin position="261"/>
        <end position="285"/>
    </location>
</feature>
<evidence type="ECO:0000256" key="4">
    <source>
        <dbReference type="SAM" id="MobiDB-lite"/>
    </source>
</evidence>
<name>A0ABY5DS71_9ACTN</name>
<dbReference type="SUPFAM" id="SSF52743">
    <property type="entry name" value="Subtilisin-like"/>
    <property type="match status" value="1"/>
</dbReference>
<proteinExistence type="predicted"/>
<evidence type="ECO:0000256" key="1">
    <source>
        <dbReference type="ARBA" id="ARBA00022670"/>
    </source>
</evidence>
<dbReference type="InterPro" id="IPR050819">
    <property type="entry name" value="Tripeptidyl-peptidase_I"/>
</dbReference>
<keyword evidence="5" id="KW-0732">Signal</keyword>
<evidence type="ECO:0000256" key="2">
    <source>
        <dbReference type="ARBA" id="ARBA00022801"/>
    </source>
</evidence>
<feature type="domain" description="Peptidase S53" evidence="6">
    <location>
        <begin position="81"/>
        <end position="519"/>
    </location>
</feature>
<reference evidence="7 8" key="1">
    <citation type="submission" date="2022-06" db="EMBL/GenBank/DDBJ databases">
        <title>Paraconexibacter antarcticus.</title>
        <authorList>
            <person name="Kim C.S."/>
        </authorList>
    </citation>
    <scope>NUCLEOTIDE SEQUENCE [LARGE SCALE GENOMIC DNA]</scope>
    <source>
        <strain evidence="7 8">02-257</strain>
    </source>
</reference>
<evidence type="ECO:0000313" key="7">
    <source>
        <dbReference type="EMBL" id="UTI63662.1"/>
    </source>
</evidence>
<dbReference type="PROSITE" id="PS51695">
    <property type="entry name" value="SEDOLISIN"/>
    <property type="match status" value="1"/>
</dbReference>